<dbReference type="Proteomes" id="UP001060215">
    <property type="component" value="Chromosome 8"/>
</dbReference>
<protein>
    <submittedName>
        <fullName evidence="1">Cysteine-rich receptor-like protein kinase 26</fullName>
    </submittedName>
</protein>
<comment type="caution">
    <text evidence="1">The sequence shown here is derived from an EMBL/GenBank/DDBJ whole genome shotgun (WGS) entry which is preliminary data.</text>
</comment>
<evidence type="ECO:0000313" key="2">
    <source>
        <dbReference type="Proteomes" id="UP001060215"/>
    </source>
</evidence>
<organism evidence="1 2">
    <name type="scientific">Camellia lanceoleosa</name>
    <dbReference type="NCBI Taxonomy" id="1840588"/>
    <lineage>
        <taxon>Eukaryota</taxon>
        <taxon>Viridiplantae</taxon>
        <taxon>Streptophyta</taxon>
        <taxon>Embryophyta</taxon>
        <taxon>Tracheophyta</taxon>
        <taxon>Spermatophyta</taxon>
        <taxon>Magnoliopsida</taxon>
        <taxon>eudicotyledons</taxon>
        <taxon>Gunneridae</taxon>
        <taxon>Pentapetalae</taxon>
        <taxon>asterids</taxon>
        <taxon>Ericales</taxon>
        <taxon>Theaceae</taxon>
        <taxon>Camellia</taxon>
    </lineage>
</organism>
<sequence length="175" mass="19945">MKYGFYNLSVGEYSDKVNAIAFCSGDAKLETCRSCIKLSTSEFIQLCPNYMEAIALYDYCMLRYLNKPIISTMSIYPNYNIVNANDVPHTELFNLELKILLDNLRKQPAIGGPLRKLGFGNTTGLDFQIEFIYALEYETFNFCNEIPTIAPPPASPEPGTSYTFRLKFYSKLEFV</sequence>
<reference evidence="1 2" key="1">
    <citation type="journal article" date="2022" name="Plant J.">
        <title>Chromosome-level genome of Camellia lanceoleosa provides a valuable resource for understanding genome evolution and self-incompatibility.</title>
        <authorList>
            <person name="Gong W."/>
            <person name="Xiao S."/>
            <person name="Wang L."/>
            <person name="Liao Z."/>
            <person name="Chang Y."/>
            <person name="Mo W."/>
            <person name="Hu G."/>
            <person name="Li W."/>
            <person name="Zhao G."/>
            <person name="Zhu H."/>
            <person name="Hu X."/>
            <person name="Ji K."/>
            <person name="Xiang X."/>
            <person name="Song Q."/>
            <person name="Yuan D."/>
            <person name="Jin S."/>
            <person name="Zhang L."/>
        </authorList>
    </citation>
    <scope>NUCLEOTIDE SEQUENCE [LARGE SCALE GENOMIC DNA]</scope>
    <source>
        <strain evidence="1">SQ_2022a</strain>
    </source>
</reference>
<accession>A0ACC0GGA6</accession>
<dbReference type="EMBL" id="CM045765">
    <property type="protein sequence ID" value="KAI7999220.1"/>
    <property type="molecule type" value="Genomic_DNA"/>
</dbReference>
<name>A0ACC0GGA6_9ERIC</name>
<evidence type="ECO:0000313" key="1">
    <source>
        <dbReference type="EMBL" id="KAI7999220.1"/>
    </source>
</evidence>
<keyword evidence="2" id="KW-1185">Reference proteome</keyword>
<proteinExistence type="predicted"/>
<gene>
    <name evidence="1" type="ORF">LOK49_LG09G01697</name>
</gene>